<evidence type="ECO:0000259" key="13">
    <source>
        <dbReference type="PROSITE" id="PS50003"/>
    </source>
</evidence>
<dbReference type="STRING" id="743788.S8E1M7"/>
<evidence type="ECO:0000313" key="14">
    <source>
        <dbReference type="EMBL" id="EPS99076.1"/>
    </source>
</evidence>
<dbReference type="Pfam" id="PF06722">
    <property type="entry name" value="EryCIII-like_C"/>
    <property type="match status" value="1"/>
</dbReference>
<dbReference type="AlphaFoldDB" id="S8E1M7"/>
<feature type="compositionally biased region" description="Polar residues" evidence="12">
    <location>
        <begin position="317"/>
        <end position="330"/>
    </location>
</feature>
<comment type="subcellular location">
    <subcellularLocation>
        <location evidence="2">Cytoplasm</location>
    </subcellularLocation>
    <subcellularLocation>
        <location evidence="1">Membrane</location>
        <topology evidence="1">Peripheral membrane protein</topology>
    </subcellularLocation>
</comment>
<keyword evidence="8" id="KW-0472">Membrane</keyword>
<evidence type="ECO:0000256" key="4">
    <source>
        <dbReference type="ARBA" id="ARBA00012650"/>
    </source>
</evidence>
<dbReference type="SMART" id="SM00233">
    <property type="entry name" value="PH"/>
    <property type="match status" value="2"/>
</dbReference>
<dbReference type="InterPro" id="IPR011993">
    <property type="entry name" value="PH-like_dom_sf"/>
</dbReference>
<feature type="region of interest" description="Disordered" evidence="12">
    <location>
        <begin position="1081"/>
        <end position="1134"/>
    </location>
</feature>
<name>S8E1M7_FOMSC</name>
<evidence type="ECO:0000256" key="1">
    <source>
        <dbReference type="ARBA" id="ARBA00004170"/>
    </source>
</evidence>
<dbReference type="InterPro" id="IPR050426">
    <property type="entry name" value="Glycosyltransferase_28"/>
</dbReference>
<dbReference type="EC" id="2.4.1.173" evidence="4"/>
<evidence type="ECO:0000256" key="8">
    <source>
        <dbReference type="ARBA" id="ARBA00023136"/>
    </source>
</evidence>
<dbReference type="InterPro" id="IPR002213">
    <property type="entry name" value="UDP_glucos_trans"/>
</dbReference>
<feature type="region of interest" description="Disordered" evidence="12">
    <location>
        <begin position="290"/>
        <end position="366"/>
    </location>
</feature>
<evidence type="ECO:0000256" key="6">
    <source>
        <dbReference type="ARBA" id="ARBA00022676"/>
    </source>
</evidence>
<evidence type="ECO:0000256" key="11">
    <source>
        <dbReference type="ARBA" id="ARBA00049453"/>
    </source>
</evidence>
<comment type="catalytic activity">
    <reaction evidence="11">
        <text>a sterol + UDP-alpha-D-glucose = a sterol 3-beta-D-glucoside + UDP + H(+)</text>
        <dbReference type="Rhea" id="RHEA:22724"/>
        <dbReference type="ChEBI" id="CHEBI:15378"/>
        <dbReference type="ChEBI" id="CHEBI:15889"/>
        <dbReference type="ChEBI" id="CHEBI:37424"/>
        <dbReference type="ChEBI" id="CHEBI:58223"/>
        <dbReference type="ChEBI" id="CHEBI:58885"/>
        <dbReference type="EC" id="2.4.1.173"/>
    </reaction>
    <physiologicalReaction direction="left-to-right" evidence="11">
        <dbReference type="Rhea" id="RHEA:22725"/>
    </physiologicalReaction>
</comment>
<dbReference type="OrthoDB" id="10261837at2759"/>
<dbReference type="GO" id="GO:0005975">
    <property type="term" value="P:carbohydrate metabolic process"/>
    <property type="evidence" value="ECO:0007669"/>
    <property type="project" value="InterPro"/>
</dbReference>
<evidence type="ECO:0000256" key="3">
    <source>
        <dbReference type="ARBA" id="ARBA00006962"/>
    </source>
</evidence>
<dbReference type="Gene3D" id="3.40.50.2000">
    <property type="entry name" value="Glycogen Phosphorylase B"/>
    <property type="match status" value="2"/>
</dbReference>
<keyword evidence="6" id="KW-0328">Glycosyltransferase</keyword>
<evidence type="ECO:0000256" key="2">
    <source>
        <dbReference type="ARBA" id="ARBA00004496"/>
    </source>
</evidence>
<dbReference type="GO" id="GO:0005737">
    <property type="term" value="C:cytoplasm"/>
    <property type="evidence" value="ECO:0007669"/>
    <property type="project" value="UniProtKB-SubCell"/>
</dbReference>
<dbReference type="FunFam" id="2.30.29.30:FF:000303">
    <property type="entry name" value="Sterol 3-beta-glucosyltransferase"/>
    <property type="match status" value="1"/>
</dbReference>
<dbReference type="InterPro" id="IPR048065">
    <property type="entry name" value="ATG26_PH_GRAM2"/>
</dbReference>
<dbReference type="GO" id="GO:0016020">
    <property type="term" value="C:membrane"/>
    <property type="evidence" value="ECO:0007669"/>
    <property type="project" value="UniProtKB-SubCell"/>
</dbReference>
<dbReference type="InterPro" id="IPR001849">
    <property type="entry name" value="PH_domain"/>
</dbReference>
<dbReference type="Proteomes" id="UP000015241">
    <property type="component" value="Unassembled WGS sequence"/>
</dbReference>
<dbReference type="InterPro" id="IPR048066">
    <property type="entry name" value="ATG26_PH_GRAM1"/>
</dbReference>
<evidence type="ECO:0000256" key="10">
    <source>
        <dbReference type="ARBA" id="ARBA00047886"/>
    </source>
</evidence>
<dbReference type="SMART" id="SM00568">
    <property type="entry name" value="GRAM"/>
    <property type="match status" value="2"/>
</dbReference>
<dbReference type="PANTHER" id="PTHR48050:SF25">
    <property type="entry name" value="STEROL 3-BETA-GLUCOSYLTRANSFERASE"/>
    <property type="match status" value="1"/>
</dbReference>
<dbReference type="PANTHER" id="PTHR48050">
    <property type="entry name" value="STEROL 3-BETA-GLUCOSYLTRANSFERASE"/>
    <property type="match status" value="1"/>
</dbReference>
<evidence type="ECO:0000256" key="5">
    <source>
        <dbReference type="ARBA" id="ARBA00022490"/>
    </source>
</evidence>
<dbReference type="HOGENOM" id="CLU_000537_6_0_1"/>
<dbReference type="FunFam" id="3.40.50.2000:FF:000009">
    <property type="entry name" value="Sterol 3-beta-glucosyltransferase UGT80A2"/>
    <property type="match status" value="1"/>
</dbReference>
<dbReference type="Pfam" id="PF02893">
    <property type="entry name" value="GRAM"/>
    <property type="match status" value="1"/>
</dbReference>
<dbReference type="eggNOG" id="KOG1192">
    <property type="taxonomic scope" value="Eukaryota"/>
</dbReference>
<organism evidence="14 15">
    <name type="scientific">Fomitopsis schrenkii</name>
    <name type="common">Brown rot fungus</name>
    <dbReference type="NCBI Taxonomy" id="2126942"/>
    <lineage>
        <taxon>Eukaryota</taxon>
        <taxon>Fungi</taxon>
        <taxon>Dikarya</taxon>
        <taxon>Basidiomycota</taxon>
        <taxon>Agaricomycotina</taxon>
        <taxon>Agaricomycetes</taxon>
        <taxon>Polyporales</taxon>
        <taxon>Fomitopsis</taxon>
    </lineage>
</organism>
<dbReference type="InParanoid" id="S8E1M7"/>
<dbReference type="CDD" id="cd03784">
    <property type="entry name" value="GT1_Gtf-like"/>
    <property type="match status" value="1"/>
</dbReference>
<comment type="similarity">
    <text evidence="3">Belongs to the glycosyltransferase 28 family.</text>
</comment>
<evidence type="ECO:0000313" key="15">
    <source>
        <dbReference type="Proteomes" id="UP000015241"/>
    </source>
</evidence>
<dbReference type="CDD" id="cd13215">
    <property type="entry name" value="PH-GRAM1_AGT26"/>
    <property type="match status" value="1"/>
</dbReference>
<dbReference type="InterPro" id="IPR010610">
    <property type="entry name" value="EryCIII-like_C"/>
</dbReference>
<gene>
    <name evidence="14" type="ORF">FOMPIDRAFT_1124828</name>
</gene>
<sequence>MGTVKLQRRSRLAEKLRDVFELQGIHEVVAEMPCWLLRSILLQGYMYLTDSYLCFFAHMPAKEDQVLKSGWLSKRAQRTKRWIRHWFILKNDALSWYQSPADPYFPHGIVDLRYAVSCEPLYEKEIRLRTNQKTIRLSADSAPNRDEWVKAIRRVMFRAQNMGDSVKIAIPYTSIADVDKSSAIDFSETIEVKVMDKDHSSSTDSYFFAYFRDLPGALEQIRDAVRASRGIPVDSDAHFVIDTTVSKPLALPPVASRTQSAPVADQLPKSPSGFKIPSLLRPLQESLPRVRSATPVGQTMPTAEGDDGEEYTHVAKRNSSTFMAVTTSPTGSVSPREPGSPPPEGRFSSPPRPALHTYPPSPSSSYKMADIVPSSSRDSGSWTVGVPSWLRMPSIPSMPSRRTFTNVLGGIRTGEPQSIIEGGSVSEVLSSNAGGGGRTSGGSGCTNDFGYFSILETPATTLDDESIEKFRSSFAFDEKETLLGVFPGYIYRLLPVYGRLYISTNVFCFKSSGPLTTRTRMILPIRDILSTEVSKAFHFGHYGLVIVVRGHEELFFEFNDEERRDAFVSLLERQIEDQRRRSSDPEASSTTEPHNTLILDEAGPRPATQIDVRKVVHEAAMSESLPAVMFNSTSSTFLTFKPDKSLHFTFLTIGSRGDVQPYIALAKGLMKDGHRCRIATHGEFKAWIEAHGIEFGYVGGDPAELMRICVENGTFTVAFLKEGMLKFRGWIDDLLKTSWDACQGTDVLVESPSAMSGYHIAEALGIPYFRAFTMTWTRTRAYPHAFAVPEHKMGGNYNYMSYVLFDQVFWRATAGQINRWRRNTLGLGGTSLDKMEPHKIPFLYNFSPVIVPPPLDWPEWIHVTGYWFLDDADVSSKKWSPPQDLIDFLDSARKAQKKVVYIGFGSIVVSDPKSMTRCVIEAIVRSGVYAILSKGWSDRLVKDATEVSDPEEPLPKQIYPIASVPHDWLFKRVDAACHHGGAGTTGASLRGGIPTIIKPFFGDQFFWADRVEALGIGTAVRKLTVESLTQALITATTDQKQITRARYVGEKIRAEDGVETAIEAIYRDLEYARSLVKDPVAGDLHEDTPDAEHATIRESRQPLSPEPSGARSASSSVSSAHDAPSDWSVISDQE</sequence>
<proteinExistence type="inferred from homology"/>
<reference evidence="14 15" key="1">
    <citation type="journal article" date="2012" name="Science">
        <title>The Paleozoic origin of enzymatic lignin decomposition reconstructed from 31 fungal genomes.</title>
        <authorList>
            <person name="Floudas D."/>
            <person name="Binder M."/>
            <person name="Riley R."/>
            <person name="Barry K."/>
            <person name="Blanchette R.A."/>
            <person name="Henrissat B."/>
            <person name="Martinez A.T."/>
            <person name="Otillar R."/>
            <person name="Spatafora J.W."/>
            <person name="Yadav J.S."/>
            <person name="Aerts A."/>
            <person name="Benoit I."/>
            <person name="Boyd A."/>
            <person name="Carlson A."/>
            <person name="Copeland A."/>
            <person name="Coutinho P.M."/>
            <person name="de Vries R.P."/>
            <person name="Ferreira P."/>
            <person name="Findley K."/>
            <person name="Foster B."/>
            <person name="Gaskell J."/>
            <person name="Glotzer D."/>
            <person name="Gorecki P."/>
            <person name="Heitman J."/>
            <person name="Hesse C."/>
            <person name="Hori C."/>
            <person name="Igarashi K."/>
            <person name="Jurgens J.A."/>
            <person name="Kallen N."/>
            <person name="Kersten P."/>
            <person name="Kohler A."/>
            <person name="Kuees U."/>
            <person name="Kumar T.K.A."/>
            <person name="Kuo A."/>
            <person name="LaButti K."/>
            <person name="Larrondo L.F."/>
            <person name="Lindquist E."/>
            <person name="Ling A."/>
            <person name="Lombard V."/>
            <person name="Lucas S."/>
            <person name="Lundell T."/>
            <person name="Martin R."/>
            <person name="McLaughlin D.J."/>
            <person name="Morgenstern I."/>
            <person name="Morin E."/>
            <person name="Murat C."/>
            <person name="Nagy L.G."/>
            <person name="Nolan M."/>
            <person name="Ohm R.A."/>
            <person name="Patyshakuliyeva A."/>
            <person name="Rokas A."/>
            <person name="Ruiz-Duenas F.J."/>
            <person name="Sabat G."/>
            <person name="Salamov A."/>
            <person name="Samejima M."/>
            <person name="Schmutz J."/>
            <person name="Slot J.C."/>
            <person name="St John F."/>
            <person name="Stenlid J."/>
            <person name="Sun H."/>
            <person name="Sun S."/>
            <person name="Syed K."/>
            <person name="Tsang A."/>
            <person name="Wiebenga A."/>
            <person name="Young D."/>
            <person name="Pisabarro A."/>
            <person name="Eastwood D.C."/>
            <person name="Martin F."/>
            <person name="Cullen D."/>
            <person name="Grigoriev I.V."/>
            <person name="Hibbett D.S."/>
        </authorList>
    </citation>
    <scope>NUCLEOTIDE SEQUENCE</scope>
    <source>
        <strain evidence="15">FP-58527</strain>
    </source>
</reference>
<dbReference type="InterPro" id="IPR004276">
    <property type="entry name" value="GlycoTrans_28_N"/>
</dbReference>
<keyword evidence="15" id="KW-1185">Reference proteome</keyword>
<comment type="catalytic activity">
    <reaction evidence="10">
        <text>ergosterol + UDP-alpha-D-glucose = ergosteryl 3-beta-D-glucoside + UDP + H(+)</text>
        <dbReference type="Rhea" id="RHEA:61836"/>
        <dbReference type="ChEBI" id="CHEBI:15378"/>
        <dbReference type="ChEBI" id="CHEBI:16933"/>
        <dbReference type="ChEBI" id="CHEBI:52973"/>
        <dbReference type="ChEBI" id="CHEBI:58223"/>
        <dbReference type="ChEBI" id="CHEBI:58885"/>
    </reaction>
    <physiologicalReaction direction="left-to-right" evidence="10">
        <dbReference type="Rhea" id="RHEA:61837"/>
    </physiologicalReaction>
</comment>
<protein>
    <recommendedName>
        <fullName evidence="4">sterol 3beta-glucosyltransferase</fullName>
        <ecNumber evidence="4">2.4.1.173</ecNumber>
    </recommendedName>
    <alternativeName>
        <fullName evidence="9">Autophagy-related protein 26</fullName>
    </alternativeName>
</protein>
<evidence type="ECO:0000256" key="12">
    <source>
        <dbReference type="SAM" id="MobiDB-lite"/>
    </source>
</evidence>
<dbReference type="GO" id="GO:0016906">
    <property type="term" value="F:sterol 3-beta-glucosyltransferase activity"/>
    <property type="evidence" value="ECO:0007669"/>
    <property type="project" value="UniProtKB-EC"/>
</dbReference>
<feature type="compositionally biased region" description="Low complexity" evidence="12">
    <location>
        <begin position="1106"/>
        <end position="1122"/>
    </location>
</feature>
<dbReference type="CDD" id="cd13216">
    <property type="entry name" value="PH-GRAM2_AGT26"/>
    <property type="match status" value="1"/>
</dbReference>
<feature type="compositionally biased region" description="Basic and acidic residues" evidence="12">
    <location>
        <begin position="1083"/>
        <end position="1100"/>
    </location>
</feature>
<dbReference type="Pfam" id="PF03033">
    <property type="entry name" value="Glyco_transf_28"/>
    <property type="match status" value="1"/>
</dbReference>
<accession>S8E1M7</accession>
<evidence type="ECO:0000256" key="7">
    <source>
        <dbReference type="ARBA" id="ARBA00022679"/>
    </source>
</evidence>
<keyword evidence="5" id="KW-0963">Cytoplasm</keyword>
<evidence type="ECO:0000256" key="9">
    <source>
        <dbReference type="ARBA" id="ARBA00029843"/>
    </source>
</evidence>
<keyword evidence="7" id="KW-0808">Transferase</keyword>
<feature type="domain" description="PH" evidence="13">
    <location>
        <begin position="65"/>
        <end position="157"/>
    </location>
</feature>
<feature type="compositionally biased region" description="Polar residues" evidence="12">
    <location>
        <begin position="585"/>
        <end position="594"/>
    </location>
</feature>
<dbReference type="EMBL" id="KE504159">
    <property type="protein sequence ID" value="EPS99076.1"/>
    <property type="molecule type" value="Genomic_DNA"/>
</dbReference>
<dbReference type="Pfam" id="PF00169">
    <property type="entry name" value="PH"/>
    <property type="match status" value="1"/>
</dbReference>
<dbReference type="PROSITE" id="PS50003">
    <property type="entry name" value="PH_DOMAIN"/>
    <property type="match status" value="1"/>
</dbReference>
<dbReference type="Gene3D" id="2.30.29.30">
    <property type="entry name" value="Pleckstrin-homology domain (PH domain)/Phosphotyrosine-binding domain (PTB)"/>
    <property type="match status" value="3"/>
</dbReference>
<dbReference type="SUPFAM" id="SSF53756">
    <property type="entry name" value="UDP-Glycosyltransferase/glycogen phosphorylase"/>
    <property type="match status" value="1"/>
</dbReference>
<feature type="region of interest" description="Disordered" evidence="12">
    <location>
        <begin position="578"/>
        <end position="602"/>
    </location>
</feature>
<dbReference type="InterPro" id="IPR004182">
    <property type="entry name" value="GRAM"/>
</dbReference>
<dbReference type="SUPFAM" id="SSF50729">
    <property type="entry name" value="PH domain-like"/>
    <property type="match status" value="1"/>
</dbReference>
<dbReference type="GO" id="GO:0016125">
    <property type="term" value="P:sterol metabolic process"/>
    <property type="evidence" value="ECO:0007669"/>
    <property type="project" value="TreeGrafter"/>
</dbReference>
<dbReference type="FunFam" id="3.40.50.2000:FF:000029">
    <property type="entry name" value="Sterol 3-beta-glucosyltransferase"/>
    <property type="match status" value="1"/>
</dbReference>